<reference evidence="1" key="2">
    <citation type="submission" date="2020-08" db="EMBL/GenBank/DDBJ databases">
        <title>Plant Genome Project.</title>
        <authorList>
            <person name="Zhang R.-G."/>
        </authorList>
    </citation>
    <scope>NUCLEOTIDE SEQUENCE</scope>
    <source>
        <strain evidence="1">Huo1</strain>
        <tissue evidence="1">Leaf</tissue>
    </source>
</reference>
<dbReference type="Proteomes" id="UP000298416">
    <property type="component" value="Unassembled WGS sequence"/>
</dbReference>
<keyword evidence="2" id="KW-1185">Reference proteome</keyword>
<protein>
    <submittedName>
        <fullName evidence="1">Uncharacterized protein</fullName>
    </submittedName>
</protein>
<proteinExistence type="predicted"/>
<dbReference type="AlphaFoldDB" id="A0A8X8YI21"/>
<organism evidence="1">
    <name type="scientific">Salvia splendens</name>
    <name type="common">Scarlet sage</name>
    <dbReference type="NCBI Taxonomy" id="180675"/>
    <lineage>
        <taxon>Eukaryota</taxon>
        <taxon>Viridiplantae</taxon>
        <taxon>Streptophyta</taxon>
        <taxon>Embryophyta</taxon>
        <taxon>Tracheophyta</taxon>
        <taxon>Spermatophyta</taxon>
        <taxon>Magnoliopsida</taxon>
        <taxon>eudicotyledons</taxon>
        <taxon>Gunneridae</taxon>
        <taxon>Pentapetalae</taxon>
        <taxon>asterids</taxon>
        <taxon>lamiids</taxon>
        <taxon>Lamiales</taxon>
        <taxon>Lamiaceae</taxon>
        <taxon>Nepetoideae</taxon>
        <taxon>Mentheae</taxon>
        <taxon>Salviinae</taxon>
        <taxon>Salvia</taxon>
        <taxon>Salvia subgen. Calosphace</taxon>
        <taxon>core Calosphace</taxon>
    </lineage>
</organism>
<dbReference type="EMBL" id="PNBA02000003">
    <property type="protein sequence ID" value="KAG6430261.1"/>
    <property type="molecule type" value="Genomic_DNA"/>
</dbReference>
<gene>
    <name evidence="1" type="ORF">SASPL_108324</name>
</gene>
<sequence>MSTKRKGRRMRQKLKMNCRRWLGWCTTKWRSRARWSCFPLARGRGGRWSCMRRRGSVEWEGISGSCKRRRAEWVGGAADHRVESGRSGGEVSPGQRGAAVEADDGFYLVVGDDTDDLNVERGVKLKQLGAEKMTIG</sequence>
<reference evidence="1" key="1">
    <citation type="submission" date="2018-01" db="EMBL/GenBank/DDBJ databases">
        <authorList>
            <person name="Mao J.F."/>
        </authorList>
    </citation>
    <scope>NUCLEOTIDE SEQUENCE</scope>
    <source>
        <strain evidence="1">Huo1</strain>
        <tissue evidence="1">Leaf</tissue>
    </source>
</reference>
<evidence type="ECO:0000313" key="1">
    <source>
        <dbReference type="EMBL" id="KAG6430261.1"/>
    </source>
</evidence>
<name>A0A8X8YI21_SALSN</name>
<evidence type="ECO:0000313" key="2">
    <source>
        <dbReference type="Proteomes" id="UP000298416"/>
    </source>
</evidence>
<accession>A0A8X8YI21</accession>
<comment type="caution">
    <text evidence="1">The sequence shown here is derived from an EMBL/GenBank/DDBJ whole genome shotgun (WGS) entry which is preliminary data.</text>
</comment>